<evidence type="ECO:0000313" key="1">
    <source>
        <dbReference type="EMBL" id="GAA4680515.1"/>
    </source>
</evidence>
<sequence length="176" mass="19045">MSGNAENARLWADADVYVGENLSAEVPASVDAEFGATWGLVGLLNGEDGITETREEETGDHYAWGGILVRTSRRNFKLTRKFSALEDNAVTRKLLWPGSGAGKIIVPRPVPVKVAFETRDGAAVRRLITARHAVITVDGDITENESDLTKYELLATIYPNAAGELFIEQKSAAPTS</sequence>
<comment type="caution">
    <text evidence="1">The sequence shown here is derived from an EMBL/GenBank/DDBJ whole genome shotgun (WGS) entry which is preliminary data.</text>
</comment>
<accession>A0ABP8W4C9</accession>
<dbReference type="EMBL" id="BAABIM010000002">
    <property type="protein sequence ID" value="GAA4680515.1"/>
    <property type="molecule type" value="Genomic_DNA"/>
</dbReference>
<keyword evidence="2" id="KW-1185">Reference proteome</keyword>
<proteinExistence type="predicted"/>
<organism evidence="1 2">
    <name type="scientific">Nocardioides nanhaiensis</name>
    <dbReference type="NCBI Taxonomy" id="1476871"/>
    <lineage>
        <taxon>Bacteria</taxon>
        <taxon>Bacillati</taxon>
        <taxon>Actinomycetota</taxon>
        <taxon>Actinomycetes</taxon>
        <taxon>Propionibacteriales</taxon>
        <taxon>Nocardioidaceae</taxon>
        <taxon>Nocardioides</taxon>
    </lineage>
</organism>
<evidence type="ECO:0008006" key="3">
    <source>
        <dbReference type="Google" id="ProtNLM"/>
    </source>
</evidence>
<protein>
    <recommendedName>
        <fullName evidence="3">Phage tail protein</fullName>
    </recommendedName>
</protein>
<dbReference type="Proteomes" id="UP001500621">
    <property type="component" value="Unassembled WGS sequence"/>
</dbReference>
<name>A0ABP8W4C9_9ACTN</name>
<gene>
    <name evidence="1" type="ORF">GCM10023226_17100</name>
</gene>
<evidence type="ECO:0000313" key="2">
    <source>
        <dbReference type="Proteomes" id="UP001500621"/>
    </source>
</evidence>
<dbReference type="RefSeq" id="WP_345264737.1">
    <property type="nucleotide sequence ID" value="NZ_BAABIM010000002.1"/>
</dbReference>
<reference evidence="2" key="1">
    <citation type="journal article" date="2019" name="Int. J. Syst. Evol. Microbiol.">
        <title>The Global Catalogue of Microorganisms (GCM) 10K type strain sequencing project: providing services to taxonomists for standard genome sequencing and annotation.</title>
        <authorList>
            <consortium name="The Broad Institute Genomics Platform"/>
            <consortium name="The Broad Institute Genome Sequencing Center for Infectious Disease"/>
            <person name="Wu L."/>
            <person name="Ma J."/>
        </authorList>
    </citation>
    <scope>NUCLEOTIDE SEQUENCE [LARGE SCALE GENOMIC DNA]</scope>
    <source>
        <strain evidence="2">JCM 18127</strain>
    </source>
</reference>